<protein>
    <submittedName>
        <fullName evidence="1">Uncharacterized protein</fullName>
    </submittedName>
</protein>
<evidence type="ECO:0000313" key="2">
    <source>
        <dbReference type="Proteomes" id="UP001055811"/>
    </source>
</evidence>
<dbReference type="Proteomes" id="UP001055811">
    <property type="component" value="Linkage Group LG02"/>
</dbReference>
<proteinExistence type="predicted"/>
<reference evidence="2" key="1">
    <citation type="journal article" date="2022" name="Mol. Ecol. Resour.">
        <title>The genomes of chicory, endive, great burdock and yacon provide insights into Asteraceae palaeo-polyploidization history and plant inulin production.</title>
        <authorList>
            <person name="Fan W."/>
            <person name="Wang S."/>
            <person name="Wang H."/>
            <person name="Wang A."/>
            <person name="Jiang F."/>
            <person name="Liu H."/>
            <person name="Zhao H."/>
            <person name="Xu D."/>
            <person name="Zhang Y."/>
        </authorList>
    </citation>
    <scope>NUCLEOTIDE SEQUENCE [LARGE SCALE GENOMIC DNA]</scope>
    <source>
        <strain evidence="2">cv. Punajuju</strain>
    </source>
</reference>
<keyword evidence="2" id="KW-1185">Reference proteome</keyword>
<accession>A0ACB9G7F5</accession>
<dbReference type="EMBL" id="CM042010">
    <property type="protein sequence ID" value="KAI3779143.1"/>
    <property type="molecule type" value="Genomic_DNA"/>
</dbReference>
<evidence type="ECO:0000313" key="1">
    <source>
        <dbReference type="EMBL" id="KAI3779143.1"/>
    </source>
</evidence>
<name>A0ACB9G7F5_CICIN</name>
<gene>
    <name evidence="1" type="ORF">L2E82_08685</name>
</gene>
<organism evidence="1 2">
    <name type="scientific">Cichorium intybus</name>
    <name type="common">Chicory</name>
    <dbReference type="NCBI Taxonomy" id="13427"/>
    <lineage>
        <taxon>Eukaryota</taxon>
        <taxon>Viridiplantae</taxon>
        <taxon>Streptophyta</taxon>
        <taxon>Embryophyta</taxon>
        <taxon>Tracheophyta</taxon>
        <taxon>Spermatophyta</taxon>
        <taxon>Magnoliopsida</taxon>
        <taxon>eudicotyledons</taxon>
        <taxon>Gunneridae</taxon>
        <taxon>Pentapetalae</taxon>
        <taxon>asterids</taxon>
        <taxon>campanulids</taxon>
        <taxon>Asterales</taxon>
        <taxon>Asteraceae</taxon>
        <taxon>Cichorioideae</taxon>
        <taxon>Cichorieae</taxon>
        <taxon>Cichoriinae</taxon>
        <taxon>Cichorium</taxon>
    </lineage>
</organism>
<reference evidence="1 2" key="2">
    <citation type="journal article" date="2022" name="Mol. Ecol. Resour.">
        <title>The genomes of chicory, endive, great burdock and yacon provide insights into Asteraceae paleo-polyploidization history and plant inulin production.</title>
        <authorList>
            <person name="Fan W."/>
            <person name="Wang S."/>
            <person name="Wang H."/>
            <person name="Wang A."/>
            <person name="Jiang F."/>
            <person name="Liu H."/>
            <person name="Zhao H."/>
            <person name="Xu D."/>
            <person name="Zhang Y."/>
        </authorList>
    </citation>
    <scope>NUCLEOTIDE SEQUENCE [LARGE SCALE GENOMIC DNA]</scope>
    <source>
        <strain evidence="2">cv. Punajuju</strain>
        <tissue evidence="1">Leaves</tissue>
    </source>
</reference>
<comment type="caution">
    <text evidence="1">The sequence shown here is derived from an EMBL/GenBank/DDBJ whole genome shotgun (WGS) entry which is preliminary data.</text>
</comment>
<sequence>MIKPIRVRREGEDHEPFIWIKELTVKPYRSEPCRGEYDNDASPPLPVLQTGRVLARREALNYNFALENLGDYYLVLYFAGILPVSPTFDILINGEVVESNYSVNSWQVGSLYLLAKGINNLNITFKDITF</sequence>